<proteinExistence type="predicted"/>
<feature type="non-terminal residue" evidence="2">
    <location>
        <position position="1"/>
    </location>
</feature>
<protein>
    <submittedName>
        <fullName evidence="2">Uncharacterized protein</fullName>
    </submittedName>
</protein>
<feature type="compositionally biased region" description="Polar residues" evidence="1">
    <location>
        <begin position="50"/>
        <end position="74"/>
    </location>
</feature>
<comment type="caution">
    <text evidence="2">The sequence shown here is derived from an EMBL/GenBank/DDBJ whole genome shotgun (WGS) entry which is preliminary data.</text>
</comment>
<gene>
    <name evidence="2" type="ORF">M9458_021167</name>
</gene>
<feature type="region of interest" description="Disordered" evidence="1">
    <location>
        <begin position="23"/>
        <end position="104"/>
    </location>
</feature>
<dbReference type="EMBL" id="JAMKFB020000009">
    <property type="protein sequence ID" value="KAL0185470.1"/>
    <property type="molecule type" value="Genomic_DNA"/>
</dbReference>
<organism evidence="2 3">
    <name type="scientific">Cirrhinus mrigala</name>
    <name type="common">Mrigala</name>
    <dbReference type="NCBI Taxonomy" id="683832"/>
    <lineage>
        <taxon>Eukaryota</taxon>
        <taxon>Metazoa</taxon>
        <taxon>Chordata</taxon>
        <taxon>Craniata</taxon>
        <taxon>Vertebrata</taxon>
        <taxon>Euteleostomi</taxon>
        <taxon>Actinopterygii</taxon>
        <taxon>Neopterygii</taxon>
        <taxon>Teleostei</taxon>
        <taxon>Ostariophysi</taxon>
        <taxon>Cypriniformes</taxon>
        <taxon>Cyprinidae</taxon>
        <taxon>Labeoninae</taxon>
        <taxon>Labeonini</taxon>
        <taxon>Cirrhinus</taxon>
    </lineage>
</organism>
<feature type="non-terminal residue" evidence="2">
    <location>
        <position position="104"/>
    </location>
</feature>
<feature type="compositionally biased region" description="Polar residues" evidence="1">
    <location>
        <begin position="92"/>
        <end position="104"/>
    </location>
</feature>
<keyword evidence="3" id="KW-1185">Reference proteome</keyword>
<dbReference type="AlphaFoldDB" id="A0ABD0QI48"/>
<accession>A0ABD0QI48</accession>
<dbReference type="Proteomes" id="UP001529510">
    <property type="component" value="Unassembled WGS sequence"/>
</dbReference>
<sequence>EVNASNDQAVILPVEEVSLEVVVTTESQHSSDNVTRPAHTNEPAAEEGVHTTSFSSGAWSSNTPIPDLATSQGPYTGVRGVKRLRHPECDDTPSTSRFRTLENN</sequence>
<evidence type="ECO:0000313" key="2">
    <source>
        <dbReference type="EMBL" id="KAL0185470.1"/>
    </source>
</evidence>
<evidence type="ECO:0000256" key="1">
    <source>
        <dbReference type="SAM" id="MobiDB-lite"/>
    </source>
</evidence>
<evidence type="ECO:0000313" key="3">
    <source>
        <dbReference type="Proteomes" id="UP001529510"/>
    </source>
</evidence>
<reference evidence="2 3" key="1">
    <citation type="submission" date="2024-05" db="EMBL/GenBank/DDBJ databases">
        <title>Genome sequencing and assembly of Indian major carp, Cirrhinus mrigala (Hamilton, 1822).</title>
        <authorList>
            <person name="Mohindra V."/>
            <person name="Chowdhury L.M."/>
            <person name="Lal K."/>
            <person name="Jena J.K."/>
        </authorList>
    </citation>
    <scope>NUCLEOTIDE SEQUENCE [LARGE SCALE GENOMIC DNA]</scope>
    <source>
        <strain evidence="2">CM1030</strain>
        <tissue evidence="2">Blood</tissue>
    </source>
</reference>
<name>A0ABD0QI48_CIRMR</name>